<dbReference type="SMART" id="SM00740">
    <property type="entry name" value="PASTA"/>
    <property type="match status" value="3"/>
</dbReference>
<feature type="domain" description="PASTA" evidence="2">
    <location>
        <begin position="109"/>
        <end position="179"/>
    </location>
</feature>
<keyword evidence="4" id="KW-1185">Reference proteome</keyword>
<comment type="caution">
    <text evidence="3">The sequence shown here is derived from an EMBL/GenBank/DDBJ whole genome shotgun (WGS) entry which is preliminary data.</text>
</comment>
<dbReference type="RefSeq" id="WP_109264698.1">
    <property type="nucleotide sequence ID" value="NZ_QEWP01000008.1"/>
</dbReference>
<dbReference type="SUPFAM" id="SSF54184">
    <property type="entry name" value="Penicillin-binding protein 2x (pbp-2x), c-terminal domain"/>
    <property type="match status" value="1"/>
</dbReference>
<reference evidence="3 4" key="1">
    <citation type="submission" date="2018-05" db="EMBL/GenBank/DDBJ databases">
        <title>Marinilabilia rubrum sp. nov., isolated from saltern sediment.</title>
        <authorList>
            <person name="Zhang R."/>
        </authorList>
    </citation>
    <scope>NUCLEOTIDE SEQUENCE [LARGE SCALE GENOMIC DNA]</scope>
    <source>
        <strain evidence="3 4">WTE16</strain>
    </source>
</reference>
<dbReference type="AlphaFoldDB" id="A0A2U2B8A5"/>
<dbReference type="Gene3D" id="3.30.10.20">
    <property type="match status" value="3"/>
</dbReference>
<gene>
    <name evidence="3" type="ORF">DDZ16_11940</name>
</gene>
<name>A0A2U2B8A5_9BACT</name>
<sequence>MSFFKTIFSKPFGKHVGILFLAGCLIIFLAFMGLRLYTRHGNGFEVPDFTGLTEKQFKPIVDKNDLRYAIVDSIYVDDVPPGIVIEQTPEAGSMVKKNRNIFFTINSWAPEKVQMPDVIDYSIRNARVMLESFGLKVGQLIYVPSEYTNLVLGQHYKGKPIEAGKPLERGAVIDLIVGKGLSNQTTAVPDLIGLYFDEAREVSQNLSLNIGAQIYDTTVVSKEDTLNAFIWKQRPDESSDRQLRLGASIDIWLTTDSSFIMPDSALTDSVDIELQEEIIIDNNEDFESTEEEEKFF</sequence>
<dbReference type="EMBL" id="QEWP01000008">
    <property type="protein sequence ID" value="PWD99298.1"/>
    <property type="molecule type" value="Genomic_DNA"/>
</dbReference>
<feature type="transmembrane region" description="Helical" evidence="1">
    <location>
        <begin position="12"/>
        <end position="34"/>
    </location>
</feature>
<keyword evidence="1" id="KW-0472">Membrane</keyword>
<evidence type="ECO:0000313" key="4">
    <source>
        <dbReference type="Proteomes" id="UP000244956"/>
    </source>
</evidence>
<organism evidence="3 4">
    <name type="scientific">Marinilabilia rubra</name>
    <dbReference type="NCBI Taxonomy" id="2162893"/>
    <lineage>
        <taxon>Bacteria</taxon>
        <taxon>Pseudomonadati</taxon>
        <taxon>Bacteroidota</taxon>
        <taxon>Bacteroidia</taxon>
        <taxon>Marinilabiliales</taxon>
        <taxon>Marinilabiliaceae</taxon>
        <taxon>Marinilabilia</taxon>
    </lineage>
</organism>
<keyword evidence="1" id="KW-1133">Transmembrane helix</keyword>
<proteinExistence type="predicted"/>
<dbReference type="Proteomes" id="UP000244956">
    <property type="component" value="Unassembled WGS sequence"/>
</dbReference>
<dbReference type="InterPro" id="IPR005543">
    <property type="entry name" value="PASTA_dom"/>
</dbReference>
<dbReference type="PROSITE" id="PS51178">
    <property type="entry name" value="PASTA"/>
    <property type="match status" value="2"/>
</dbReference>
<dbReference type="OrthoDB" id="9803895at2"/>
<feature type="domain" description="PASTA" evidence="2">
    <location>
        <begin position="40"/>
        <end position="107"/>
    </location>
</feature>
<evidence type="ECO:0000256" key="1">
    <source>
        <dbReference type="SAM" id="Phobius"/>
    </source>
</evidence>
<dbReference type="Pfam" id="PF03793">
    <property type="entry name" value="PASTA"/>
    <property type="match status" value="1"/>
</dbReference>
<keyword evidence="1" id="KW-0812">Transmembrane</keyword>
<accession>A0A2U2B8A5</accession>
<dbReference type="CDD" id="cd06577">
    <property type="entry name" value="PASTA_pknB"/>
    <property type="match status" value="2"/>
</dbReference>
<evidence type="ECO:0000313" key="3">
    <source>
        <dbReference type="EMBL" id="PWD99298.1"/>
    </source>
</evidence>
<evidence type="ECO:0000259" key="2">
    <source>
        <dbReference type="PROSITE" id="PS51178"/>
    </source>
</evidence>
<protein>
    <submittedName>
        <fullName evidence="3">Penicillin-binding protein</fullName>
    </submittedName>
</protein>